<dbReference type="InterPro" id="IPR041633">
    <property type="entry name" value="Polbeta"/>
</dbReference>
<name>A0A512DSL0_9PROT</name>
<accession>A0A512DSL0</accession>
<comment type="caution">
    <text evidence="2">The sequence shown here is derived from an EMBL/GenBank/DDBJ whole genome shotgun (WGS) entry which is preliminary data.</text>
</comment>
<keyword evidence="3" id="KW-1185">Reference proteome</keyword>
<organism evidence="2 3">
    <name type="scientific">Skermanella aerolata</name>
    <dbReference type="NCBI Taxonomy" id="393310"/>
    <lineage>
        <taxon>Bacteria</taxon>
        <taxon>Pseudomonadati</taxon>
        <taxon>Pseudomonadota</taxon>
        <taxon>Alphaproteobacteria</taxon>
        <taxon>Rhodospirillales</taxon>
        <taxon>Azospirillaceae</taxon>
        <taxon>Skermanella</taxon>
    </lineage>
</organism>
<dbReference type="PANTHER" id="PTHR43852:SF2">
    <property type="entry name" value="PROTEIN ADENYLYLTRANSFERASE MNTA"/>
    <property type="match status" value="1"/>
</dbReference>
<dbReference type="Proteomes" id="UP000321523">
    <property type="component" value="Unassembled WGS sequence"/>
</dbReference>
<dbReference type="Gene3D" id="3.30.460.10">
    <property type="entry name" value="Beta Polymerase, domain 2"/>
    <property type="match status" value="1"/>
</dbReference>
<dbReference type="NCBIfam" id="NF047752">
    <property type="entry name" value="MntA_antitoxin"/>
    <property type="match status" value="1"/>
</dbReference>
<dbReference type="SUPFAM" id="SSF81301">
    <property type="entry name" value="Nucleotidyltransferase"/>
    <property type="match status" value="1"/>
</dbReference>
<sequence length="133" mass="14866">MITDSDILAAVREALPGVRRVYLFGSRAIGEEWPDSDLDLAVVLDGPADSVSLWMAGEDIASRLDVDVDLIDLLKADTVLKHQIVTNGKLLFTNDPVEAERYEIFILNDMMELNEARRPLIADIMREGRLNGR</sequence>
<dbReference type="InterPro" id="IPR052930">
    <property type="entry name" value="TA_antitoxin_MntA"/>
</dbReference>
<dbReference type="OrthoDB" id="9793109at2"/>
<gene>
    <name evidence="2" type="ORF">SAE02_36100</name>
</gene>
<evidence type="ECO:0000259" key="1">
    <source>
        <dbReference type="Pfam" id="PF18765"/>
    </source>
</evidence>
<reference evidence="2 3" key="1">
    <citation type="submission" date="2019-07" db="EMBL/GenBank/DDBJ databases">
        <title>Whole genome shotgun sequence of Skermanella aerolata NBRC 106429.</title>
        <authorList>
            <person name="Hosoyama A."/>
            <person name="Uohara A."/>
            <person name="Ohji S."/>
            <person name="Ichikawa N."/>
        </authorList>
    </citation>
    <scope>NUCLEOTIDE SEQUENCE [LARGE SCALE GENOMIC DNA]</scope>
    <source>
        <strain evidence="2 3">NBRC 106429</strain>
    </source>
</reference>
<dbReference type="CDD" id="cd05403">
    <property type="entry name" value="NT_KNTase_like"/>
    <property type="match status" value="1"/>
</dbReference>
<dbReference type="AlphaFoldDB" id="A0A512DSL0"/>
<dbReference type="EMBL" id="BJYZ01000016">
    <property type="protein sequence ID" value="GEO39462.1"/>
    <property type="molecule type" value="Genomic_DNA"/>
</dbReference>
<dbReference type="InterPro" id="IPR043519">
    <property type="entry name" value="NT_sf"/>
</dbReference>
<feature type="domain" description="Polymerase beta nucleotidyltransferase" evidence="1">
    <location>
        <begin position="16"/>
        <end position="95"/>
    </location>
</feature>
<dbReference type="Pfam" id="PF18765">
    <property type="entry name" value="Polbeta"/>
    <property type="match status" value="1"/>
</dbReference>
<dbReference type="PANTHER" id="PTHR43852">
    <property type="entry name" value="NUCLEOTIDYLTRANSFERASE"/>
    <property type="match status" value="1"/>
</dbReference>
<proteinExistence type="predicted"/>
<evidence type="ECO:0000313" key="2">
    <source>
        <dbReference type="EMBL" id="GEO39462.1"/>
    </source>
</evidence>
<dbReference type="RefSeq" id="WP_044427830.1">
    <property type="nucleotide sequence ID" value="NZ_BJYZ01000016.1"/>
</dbReference>
<evidence type="ECO:0000313" key="3">
    <source>
        <dbReference type="Proteomes" id="UP000321523"/>
    </source>
</evidence>
<protein>
    <submittedName>
        <fullName evidence="2">Toxin-antitoxin system antidote Mnt family protein</fullName>
    </submittedName>
</protein>